<keyword evidence="2" id="KW-0812">Transmembrane</keyword>
<feature type="compositionally biased region" description="Acidic residues" evidence="1">
    <location>
        <begin position="129"/>
        <end position="141"/>
    </location>
</feature>
<evidence type="ECO:0000313" key="3">
    <source>
        <dbReference type="EMBL" id="REL36029.1"/>
    </source>
</evidence>
<accession>A0A3E0UGK1</accession>
<comment type="caution">
    <text evidence="3">The sequence shown here is derived from an EMBL/GenBank/DDBJ whole genome shotgun (WGS) entry which is preliminary data.</text>
</comment>
<dbReference type="RefSeq" id="WP_116000696.1">
    <property type="nucleotide sequence ID" value="NZ_QUOV01000001.1"/>
</dbReference>
<feature type="transmembrane region" description="Helical" evidence="2">
    <location>
        <begin position="45"/>
        <end position="66"/>
    </location>
</feature>
<proteinExistence type="predicted"/>
<name>A0A3E0UGK1_9GAMM</name>
<gene>
    <name evidence="3" type="ORF">DXX92_12260</name>
</gene>
<sequence length="269" mass="29780">MDFFDNIVMLVGCLLIVVGVIMFAIGKKESANQNNVEGFGIKVNVSNPSIILIVLGIGLLLVPRLLPSDAKVGGSSADKPAVGLPKPAQPDFSDNSEYTKADDLDNDLGHDELNGRDEGDSGYLPDQDNSNEQEFDPEAEPVFEPKRKNQPQIYFPSGLWQLSDYAENGIDLTDNVNGSIEFSQRSSNSAQWITDFVIVDGWGNMARYQYQGSMSYRNGGYFITIVNSTDPNFTGQQSAPMELKIDSDGRLHMSYRINNMDILIHWLDN</sequence>
<keyword evidence="2" id="KW-0472">Membrane</keyword>
<evidence type="ECO:0000313" key="4">
    <source>
        <dbReference type="Proteomes" id="UP000256999"/>
    </source>
</evidence>
<protein>
    <submittedName>
        <fullName evidence="3">Uncharacterized protein</fullName>
    </submittedName>
</protein>
<evidence type="ECO:0000256" key="1">
    <source>
        <dbReference type="SAM" id="MobiDB-lite"/>
    </source>
</evidence>
<reference evidence="3 4" key="1">
    <citation type="submission" date="2018-08" db="EMBL/GenBank/DDBJ databases">
        <title>Thalassotalea euphylliae genome.</title>
        <authorList>
            <person name="Summers S."/>
            <person name="Rice S.A."/>
            <person name="Freckelton M.L."/>
            <person name="Nedved B.T."/>
            <person name="Hadfield M.G."/>
        </authorList>
    </citation>
    <scope>NUCLEOTIDE SEQUENCE [LARGE SCALE GENOMIC DNA]</scope>
    <source>
        <strain evidence="3 4">H2</strain>
    </source>
</reference>
<dbReference type="OrthoDB" id="6401105at2"/>
<keyword evidence="2" id="KW-1133">Transmembrane helix</keyword>
<feature type="transmembrane region" description="Helical" evidence="2">
    <location>
        <begin position="7"/>
        <end position="25"/>
    </location>
</feature>
<evidence type="ECO:0000256" key="2">
    <source>
        <dbReference type="SAM" id="Phobius"/>
    </source>
</evidence>
<dbReference type="EMBL" id="QUOV01000001">
    <property type="protein sequence ID" value="REL36029.1"/>
    <property type="molecule type" value="Genomic_DNA"/>
</dbReference>
<dbReference type="Proteomes" id="UP000256999">
    <property type="component" value="Unassembled WGS sequence"/>
</dbReference>
<feature type="region of interest" description="Disordered" evidence="1">
    <location>
        <begin position="74"/>
        <end position="148"/>
    </location>
</feature>
<organism evidence="3 4">
    <name type="scientific">Thalassotalea euphylliae</name>
    <dbReference type="NCBI Taxonomy" id="1655234"/>
    <lineage>
        <taxon>Bacteria</taxon>
        <taxon>Pseudomonadati</taxon>
        <taxon>Pseudomonadota</taxon>
        <taxon>Gammaproteobacteria</taxon>
        <taxon>Alteromonadales</taxon>
        <taxon>Colwelliaceae</taxon>
        <taxon>Thalassotalea</taxon>
    </lineage>
</organism>
<feature type="compositionally biased region" description="Basic and acidic residues" evidence="1">
    <location>
        <begin position="97"/>
        <end position="119"/>
    </location>
</feature>
<dbReference type="AlphaFoldDB" id="A0A3E0UGK1"/>